<evidence type="ECO:0000256" key="4">
    <source>
        <dbReference type="ARBA" id="ARBA00022801"/>
    </source>
</evidence>
<dbReference type="AlphaFoldDB" id="A0A7V3YMX6"/>
<dbReference type="GO" id="GO:0009318">
    <property type="term" value="C:exodeoxyribonuclease VII complex"/>
    <property type="evidence" value="ECO:0007669"/>
    <property type="project" value="UniProtKB-UniRule"/>
</dbReference>
<dbReference type="NCBIfam" id="TIGR01280">
    <property type="entry name" value="xseB"/>
    <property type="match status" value="1"/>
</dbReference>
<evidence type="ECO:0000256" key="2">
    <source>
        <dbReference type="ARBA" id="ARBA00022490"/>
    </source>
</evidence>
<organism evidence="7">
    <name type="scientific">Candidatus Caldatribacterium californiense</name>
    <dbReference type="NCBI Taxonomy" id="1454726"/>
    <lineage>
        <taxon>Bacteria</taxon>
        <taxon>Pseudomonadati</taxon>
        <taxon>Atribacterota</taxon>
        <taxon>Atribacteria</taxon>
        <taxon>Atribacterales</taxon>
        <taxon>Candidatus Caldatribacteriaceae</taxon>
        <taxon>Candidatus Caldatribacterium</taxon>
    </lineage>
</organism>
<evidence type="ECO:0000256" key="1">
    <source>
        <dbReference type="ARBA" id="ARBA00009998"/>
    </source>
</evidence>
<dbReference type="Pfam" id="PF02609">
    <property type="entry name" value="Exonuc_VII_S"/>
    <property type="match status" value="1"/>
</dbReference>
<dbReference type="InterPro" id="IPR003761">
    <property type="entry name" value="Exonuc_VII_S"/>
</dbReference>
<protein>
    <recommendedName>
        <fullName evidence="6">Exodeoxyribonuclease VII small subunit</fullName>
        <ecNumber evidence="6">3.1.11.6</ecNumber>
    </recommendedName>
</protein>
<evidence type="ECO:0000256" key="6">
    <source>
        <dbReference type="NCBIfam" id="TIGR01280"/>
    </source>
</evidence>
<keyword evidence="2" id="KW-0963">Cytoplasm</keyword>
<dbReference type="EC" id="3.1.11.6" evidence="6"/>
<accession>A0A7V3YMX6</accession>
<keyword evidence="5" id="KW-0269">Exonuclease</keyword>
<evidence type="ECO:0000256" key="5">
    <source>
        <dbReference type="ARBA" id="ARBA00022839"/>
    </source>
</evidence>
<reference evidence="7" key="1">
    <citation type="journal article" date="2020" name="mSystems">
        <title>Genome- and Community-Level Interaction Insights into Carbon Utilization and Element Cycling Functions of Hydrothermarchaeota in Hydrothermal Sediment.</title>
        <authorList>
            <person name="Zhou Z."/>
            <person name="Liu Y."/>
            <person name="Xu W."/>
            <person name="Pan J."/>
            <person name="Luo Z.H."/>
            <person name="Li M."/>
        </authorList>
    </citation>
    <scope>NUCLEOTIDE SEQUENCE [LARGE SCALE GENOMIC DNA]</scope>
    <source>
        <strain evidence="7">SpSt-716</strain>
    </source>
</reference>
<name>A0A7V3YMX6_9BACT</name>
<keyword evidence="4 7" id="KW-0378">Hydrolase</keyword>
<dbReference type="InterPro" id="IPR037004">
    <property type="entry name" value="Exonuc_VII_ssu_sf"/>
</dbReference>
<dbReference type="GO" id="GO:0006308">
    <property type="term" value="P:DNA catabolic process"/>
    <property type="evidence" value="ECO:0007669"/>
    <property type="project" value="UniProtKB-UniRule"/>
</dbReference>
<evidence type="ECO:0000313" key="7">
    <source>
        <dbReference type="EMBL" id="HGI75625.1"/>
    </source>
</evidence>
<evidence type="ECO:0000256" key="3">
    <source>
        <dbReference type="ARBA" id="ARBA00022722"/>
    </source>
</evidence>
<dbReference type="GO" id="GO:0008855">
    <property type="term" value="F:exodeoxyribonuclease VII activity"/>
    <property type="evidence" value="ECO:0007669"/>
    <property type="project" value="UniProtKB-UniRule"/>
</dbReference>
<gene>
    <name evidence="7" type="primary">xseB</name>
    <name evidence="7" type="ORF">ENU96_08120</name>
</gene>
<comment type="similarity">
    <text evidence="1">Belongs to the XseB family.</text>
</comment>
<sequence>MSSSENLTYREALAELQAIVQELEDGMVDIDLLVEKVRRASFLCQFLRQKLRTTEEEVQKILQETEPLTPEQ</sequence>
<keyword evidence="3" id="KW-0540">Nuclease</keyword>
<dbReference type="SUPFAM" id="SSF116842">
    <property type="entry name" value="XseB-like"/>
    <property type="match status" value="1"/>
</dbReference>
<proteinExistence type="inferred from homology"/>
<comment type="caution">
    <text evidence="7">The sequence shown here is derived from an EMBL/GenBank/DDBJ whole genome shotgun (WGS) entry which is preliminary data.</text>
</comment>
<dbReference type="EMBL" id="DTEN01000326">
    <property type="protein sequence ID" value="HGI75625.1"/>
    <property type="molecule type" value="Genomic_DNA"/>
</dbReference>
<dbReference type="Gene3D" id="1.10.287.1040">
    <property type="entry name" value="Exonuclease VII, small subunit"/>
    <property type="match status" value="1"/>
</dbReference>